<evidence type="ECO:0000256" key="1">
    <source>
        <dbReference type="SAM" id="MobiDB-lite"/>
    </source>
</evidence>
<feature type="region of interest" description="Disordered" evidence="1">
    <location>
        <begin position="1"/>
        <end position="80"/>
    </location>
</feature>
<dbReference type="AlphaFoldDB" id="A0A4U0W943"/>
<protein>
    <submittedName>
        <fullName evidence="2">Uncharacterized protein</fullName>
    </submittedName>
</protein>
<name>A0A4U0W943_9PEZI</name>
<feature type="compositionally biased region" description="Polar residues" evidence="1">
    <location>
        <begin position="42"/>
        <end position="51"/>
    </location>
</feature>
<gene>
    <name evidence="2" type="ORF">B0A55_12357</name>
</gene>
<keyword evidence="3" id="KW-1185">Reference proteome</keyword>
<accession>A0A4U0W943</accession>
<sequence length="117" mass="13150">MPTLPFRSKKQASSGGFSGGKAREVRKNAELAEEFERRTPRQNEIGQTYPTKDNERHRPGRADWSDSWEDSPDSSGSDVIIKLREKDARWAPHILELGSHDPLPTSPDLVLGSRDPI</sequence>
<dbReference type="EMBL" id="NAJQ01001482">
    <property type="protein sequence ID" value="TKA58246.1"/>
    <property type="molecule type" value="Genomic_DNA"/>
</dbReference>
<evidence type="ECO:0000313" key="3">
    <source>
        <dbReference type="Proteomes" id="UP000309340"/>
    </source>
</evidence>
<feature type="region of interest" description="Disordered" evidence="1">
    <location>
        <begin position="97"/>
        <end position="117"/>
    </location>
</feature>
<evidence type="ECO:0000313" key="2">
    <source>
        <dbReference type="EMBL" id="TKA58246.1"/>
    </source>
</evidence>
<comment type="caution">
    <text evidence="2">The sequence shown here is derived from an EMBL/GenBank/DDBJ whole genome shotgun (WGS) entry which is preliminary data.</text>
</comment>
<proteinExistence type="predicted"/>
<feature type="compositionally biased region" description="Basic and acidic residues" evidence="1">
    <location>
        <begin position="21"/>
        <end position="41"/>
    </location>
</feature>
<organism evidence="2 3">
    <name type="scientific">Friedmanniomyces simplex</name>
    <dbReference type="NCBI Taxonomy" id="329884"/>
    <lineage>
        <taxon>Eukaryota</taxon>
        <taxon>Fungi</taxon>
        <taxon>Dikarya</taxon>
        <taxon>Ascomycota</taxon>
        <taxon>Pezizomycotina</taxon>
        <taxon>Dothideomycetes</taxon>
        <taxon>Dothideomycetidae</taxon>
        <taxon>Mycosphaerellales</taxon>
        <taxon>Teratosphaeriaceae</taxon>
        <taxon>Friedmanniomyces</taxon>
    </lineage>
</organism>
<dbReference type="Proteomes" id="UP000309340">
    <property type="component" value="Unassembled WGS sequence"/>
</dbReference>
<dbReference type="OrthoDB" id="3912290at2759"/>
<reference evidence="2 3" key="1">
    <citation type="submission" date="2017-03" db="EMBL/GenBank/DDBJ databases">
        <title>Genomes of endolithic fungi from Antarctica.</title>
        <authorList>
            <person name="Coleine C."/>
            <person name="Masonjones S."/>
            <person name="Stajich J.E."/>
        </authorList>
    </citation>
    <scope>NUCLEOTIDE SEQUENCE [LARGE SCALE GENOMIC DNA]</scope>
    <source>
        <strain evidence="2 3">CCFEE 5184</strain>
    </source>
</reference>
<feature type="compositionally biased region" description="Basic and acidic residues" evidence="1">
    <location>
        <begin position="52"/>
        <end position="64"/>
    </location>
</feature>